<dbReference type="AlphaFoldDB" id="A0A8H3G999"/>
<dbReference type="Proteomes" id="UP000664521">
    <property type="component" value="Unassembled WGS sequence"/>
</dbReference>
<gene>
    <name evidence="2" type="ORF">HETSPECPRED_001002</name>
</gene>
<keyword evidence="3" id="KW-1185">Reference proteome</keyword>
<protein>
    <submittedName>
        <fullName evidence="2">Uncharacterized protein</fullName>
    </submittedName>
</protein>
<dbReference type="GO" id="GO:0016740">
    <property type="term" value="F:transferase activity"/>
    <property type="evidence" value="ECO:0007669"/>
    <property type="project" value="UniProtKB-KW"/>
</dbReference>
<evidence type="ECO:0000313" key="3">
    <source>
        <dbReference type="Proteomes" id="UP000664521"/>
    </source>
</evidence>
<reference evidence="2" key="1">
    <citation type="submission" date="2021-03" db="EMBL/GenBank/DDBJ databases">
        <authorList>
            <person name="Tagirdzhanova G."/>
        </authorList>
    </citation>
    <scope>NUCLEOTIDE SEQUENCE</scope>
</reference>
<dbReference type="PANTHER" id="PTHR31896:SF64">
    <property type="entry name" value="TRICHOTHECENE 3-O-ACETYLTRANSFERASE"/>
    <property type="match status" value="1"/>
</dbReference>
<evidence type="ECO:0000313" key="2">
    <source>
        <dbReference type="EMBL" id="CAF9938235.1"/>
    </source>
</evidence>
<evidence type="ECO:0000256" key="1">
    <source>
        <dbReference type="ARBA" id="ARBA00022679"/>
    </source>
</evidence>
<organism evidence="2 3">
    <name type="scientific">Heterodermia speciosa</name>
    <dbReference type="NCBI Taxonomy" id="116794"/>
    <lineage>
        <taxon>Eukaryota</taxon>
        <taxon>Fungi</taxon>
        <taxon>Dikarya</taxon>
        <taxon>Ascomycota</taxon>
        <taxon>Pezizomycotina</taxon>
        <taxon>Lecanoromycetes</taxon>
        <taxon>OSLEUM clade</taxon>
        <taxon>Lecanoromycetidae</taxon>
        <taxon>Caliciales</taxon>
        <taxon>Physciaceae</taxon>
        <taxon>Heterodermia</taxon>
    </lineage>
</organism>
<accession>A0A8H3G999</accession>
<dbReference type="OrthoDB" id="671439at2759"/>
<dbReference type="Pfam" id="PF02458">
    <property type="entry name" value="Transferase"/>
    <property type="match status" value="1"/>
</dbReference>
<dbReference type="Gene3D" id="3.30.559.10">
    <property type="entry name" value="Chloramphenicol acetyltransferase-like domain"/>
    <property type="match status" value="2"/>
</dbReference>
<dbReference type="InterPro" id="IPR023213">
    <property type="entry name" value="CAT-like_dom_sf"/>
</dbReference>
<dbReference type="InterPro" id="IPR051283">
    <property type="entry name" value="Sec_Metabolite_Acyltrans"/>
</dbReference>
<keyword evidence="1" id="KW-0808">Transferase</keyword>
<proteinExistence type="predicted"/>
<sequence length="474" mass="53850">MPTVYTIMLLFFPVSEEYTDLAIQSFIDGLRSTFQAIPLLGGTVKTIPDGTGQVGTLAISSPWQAVDEIVVIKELKKYNYLDLRRKQFPPSSLSQRDFVISRFSIDSNLPVMQVQFTIIEGGIVLSPCVHHCFADGAGVTSIFQIWAAYCRGEVLNDLSSLWQPVPLLQGDEKRKIEDFPDYTYREKTHLVNKRTYKDNQGPMSSTLNEKLMKLVVFSYIKYRSLHHCTRVVYFPHANLARLKDTVSDELGNVGDKWSQETVKVVDDNRGQEVGDKQIWISTLDTLSALLFCCITQSRHVAKRKQSPTALFTTNVNVRKHCQLPQNYIRSLVLPCNLQSPLHELTPSIRNIATQAHNLRARLRLLDTPHVQRVASMIRSVPDVSKITSSAIDSQMNPLIMTSWRDQVTCDIDWGSQIGVKCERVRVCHYGLDGLIVVMPKYSADGGLEVVLQLRKDVMRELEKEEVFNQFATWR</sequence>
<name>A0A8H3G999_9LECA</name>
<dbReference type="PANTHER" id="PTHR31896">
    <property type="entry name" value="FAMILY REGULATORY PROTEIN, PUTATIVE (AFU_ORTHOLOGUE AFUA_3G14730)-RELATED"/>
    <property type="match status" value="1"/>
</dbReference>
<dbReference type="EMBL" id="CAJPDS010000110">
    <property type="protein sequence ID" value="CAF9938235.1"/>
    <property type="molecule type" value="Genomic_DNA"/>
</dbReference>
<comment type="caution">
    <text evidence="2">The sequence shown here is derived from an EMBL/GenBank/DDBJ whole genome shotgun (WGS) entry which is preliminary data.</text>
</comment>